<feature type="transmembrane region" description="Helical" evidence="1">
    <location>
        <begin position="292"/>
        <end position="313"/>
    </location>
</feature>
<sequence>MKLMYVFLLIISLFILYKLIKSYGFNVIFTILASLIIIYIIANPKECMGFTVDGVKLFFNSVFPSLFPFLVLINMIISFGGIQIYSKILGKIISYPLGLSKNCSLAILISTFCGYPLGARYSSDIYERNLIDYKTYERLLNIASNGSPLFIIGAVGTAMLGNIYMGYLLLLSNFLSCIAMGLILPNRYKNNNSTSSKNVFVYGNNLNIGVAFKNSIEDAIKNALSIGGFIVIFSVIINIIKGNVLFNITLEKISTFTTIPFEVIQGLILGMIEVTNGCNIITKSSIDLNTKLLLLSFLITFSGLSITSQVYSLVYKFKVSMKKYLFYKTIQGAISSLITLLLCKLPFFNFSQETFLQNSYYNINSSQIYLVVILVILFPLIITKIES</sequence>
<evidence type="ECO:0000256" key="1">
    <source>
        <dbReference type="SAM" id="Phobius"/>
    </source>
</evidence>
<keyword evidence="3" id="KW-1185">Reference proteome</keyword>
<evidence type="ECO:0000313" key="2">
    <source>
        <dbReference type="EMBL" id="KIE47275.1"/>
    </source>
</evidence>
<keyword evidence="1" id="KW-0812">Transmembrane</keyword>
<feature type="transmembrane region" description="Helical" evidence="1">
    <location>
        <begin position="367"/>
        <end position="385"/>
    </location>
</feature>
<comment type="caution">
    <text evidence="2">The sequence shown here is derived from an EMBL/GenBank/DDBJ whole genome shotgun (WGS) entry which is preliminary data.</text>
</comment>
<keyword evidence="1" id="KW-0472">Membrane</keyword>
<feature type="transmembrane region" description="Helical" evidence="1">
    <location>
        <begin position="26"/>
        <end position="42"/>
    </location>
</feature>
<proteinExistence type="predicted"/>
<feature type="transmembrane region" description="Helical" evidence="1">
    <location>
        <begin position="5"/>
        <end position="20"/>
    </location>
</feature>
<accession>A0A0C1UJ13</accession>
<reference evidence="2 3" key="1">
    <citation type="journal article" date="2015" name="Infect. Genet. Evol.">
        <title>Genomic sequences of six botulinum neurotoxin-producing strains representing three clostridial species illustrate the mobility and diversity of botulinum neurotoxin genes.</title>
        <authorList>
            <person name="Smith T.J."/>
            <person name="Hill K.K."/>
            <person name="Xie G."/>
            <person name="Foley B.T."/>
            <person name="Williamson C.H."/>
            <person name="Foster J.T."/>
            <person name="Johnson S.L."/>
            <person name="Chertkov O."/>
            <person name="Teshima H."/>
            <person name="Gibbons H.S."/>
            <person name="Johnsky L.A."/>
            <person name="Karavis M.A."/>
            <person name="Smith L.A."/>
        </authorList>
    </citation>
    <scope>NUCLEOTIDE SEQUENCE [LARGE SCALE GENOMIC DNA]</scope>
    <source>
        <strain evidence="2 3">CDC 2741</strain>
    </source>
</reference>
<dbReference type="Proteomes" id="UP000031366">
    <property type="component" value="Unassembled WGS sequence"/>
</dbReference>
<gene>
    <name evidence="2" type="primary">ylbJ</name>
    <name evidence="2" type="ORF">U732_1063</name>
</gene>
<name>A0A0C1UJ13_9CLOT</name>
<organism evidence="2 3">
    <name type="scientific">Clostridium argentinense CDC 2741</name>
    <dbReference type="NCBI Taxonomy" id="1418104"/>
    <lineage>
        <taxon>Bacteria</taxon>
        <taxon>Bacillati</taxon>
        <taxon>Bacillota</taxon>
        <taxon>Clostridia</taxon>
        <taxon>Eubacteriales</taxon>
        <taxon>Clostridiaceae</taxon>
        <taxon>Clostridium</taxon>
    </lineage>
</organism>
<feature type="transmembrane region" description="Helical" evidence="1">
    <location>
        <begin position="62"/>
        <end position="85"/>
    </location>
</feature>
<dbReference type="AlphaFoldDB" id="A0A0C1UJ13"/>
<dbReference type="InterPro" id="IPR014226">
    <property type="entry name" value="Spore_IM_YlbJ"/>
</dbReference>
<dbReference type="NCBIfam" id="TIGR02871">
    <property type="entry name" value="spore_ylbJ"/>
    <property type="match status" value="1"/>
</dbReference>
<feature type="transmembrane region" description="Helical" evidence="1">
    <location>
        <begin position="223"/>
        <end position="240"/>
    </location>
</feature>
<evidence type="ECO:0000313" key="3">
    <source>
        <dbReference type="Proteomes" id="UP000031366"/>
    </source>
</evidence>
<dbReference type="EMBL" id="AYSO01000015">
    <property type="protein sequence ID" value="KIE47275.1"/>
    <property type="molecule type" value="Genomic_DNA"/>
</dbReference>
<feature type="transmembrane region" description="Helical" evidence="1">
    <location>
        <begin position="97"/>
        <end position="118"/>
    </location>
</feature>
<keyword evidence="1" id="KW-1133">Transmembrane helix</keyword>
<protein>
    <submittedName>
        <fullName evidence="2">Sporulation integral membrane protein YlbJ</fullName>
    </submittedName>
</protein>
<dbReference type="STRING" id="29341.RSJ17_14840"/>
<feature type="transmembrane region" description="Helical" evidence="1">
    <location>
        <begin position="325"/>
        <end position="347"/>
    </location>
</feature>